<keyword evidence="5" id="KW-1003">Cell membrane</keyword>
<evidence type="ECO:0000256" key="1">
    <source>
        <dbReference type="ARBA" id="ARBA00004141"/>
    </source>
</evidence>
<dbReference type="PROSITE" id="PS50928">
    <property type="entry name" value="ABC_TM1"/>
    <property type="match status" value="1"/>
</dbReference>
<dbReference type="InterPro" id="IPR035906">
    <property type="entry name" value="MetI-like_sf"/>
</dbReference>
<dbReference type="RefSeq" id="WP_387347956.1">
    <property type="nucleotide sequence ID" value="NZ_JBIAXI010000045.1"/>
</dbReference>
<protein>
    <submittedName>
        <fullName evidence="15">Dipeptide/oligopeptide/nickel ABC transporter permease/ATP-binding protein</fullName>
    </submittedName>
</protein>
<feature type="transmembrane region" description="Helical" evidence="11">
    <location>
        <begin position="7"/>
        <end position="27"/>
    </location>
</feature>
<keyword evidence="7" id="KW-0547">Nucleotide-binding</keyword>
<feature type="transmembrane region" description="Helical" evidence="11">
    <location>
        <begin position="70"/>
        <end position="92"/>
    </location>
</feature>
<evidence type="ECO:0000256" key="9">
    <source>
        <dbReference type="ARBA" id="ARBA00022989"/>
    </source>
</evidence>
<dbReference type="InterPro" id="IPR013563">
    <property type="entry name" value="Oligopep_ABC_C"/>
</dbReference>
<keyword evidence="10 11" id="KW-0472">Membrane</keyword>
<gene>
    <name evidence="15" type="ORF">ACFY05_41130</name>
</gene>
<dbReference type="InterPro" id="IPR003593">
    <property type="entry name" value="AAA+_ATPase"/>
</dbReference>
<evidence type="ECO:0000256" key="3">
    <source>
        <dbReference type="ARBA" id="ARBA00005417"/>
    </source>
</evidence>
<comment type="similarity">
    <text evidence="3">Belongs to the ABC transporter superfamily.</text>
</comment>
<keyword evidence="6 11" id="KW-0812">Transmembrane</keyword>
<keyword evidence="8" id="KW-0067">ATP-binding</keyword>
<dbReference type="PANTHER" id="PTHR43297:SF2">
    <property type="entry name" value="DIPEPTIDE TRANSPORT ATP-BINDING PROTEIN DPPD"/>
    <property type="match status" value="1"/>
</dbReference>
<dbReference type="Pfam" id="PF00528">
    <property type="entry name" value="BPD_transp_1"/>
    <property type="match status" value="1"/>
</dbReference>
<evidence type="ECO:0000256" key="6">
    <source>
        <dbReference type="ARBA" id="ARBA00022692"/>
    </source>
</evidence>
<dbReference type="CDD" id="cd03257">
    <property type="entry name" value="ABC_NikE_OppD_transporters"/>
    <property type="match status" value="1"/>
</dbReference>
<evidence type="ECO:0000256" key="11">
    <source>
        <dbReference type="RuleBase" id="RU363032"/>
    </source>
</evidence>
<dbReference type="InterPro" id="IPR000515">
    <property type="entry name" value="MetI-like"/>
</dbReference>
<dbReference type="PROSITE" id="PS50893">
    <property type="entry name" value="ABC_TRANSPORTER_2"/>
    <property type="match status" value="1"/>
</dbReference>
<dbReference type="EMBL" id="JBIAXI010000045">
    <property type="protein sequence ID" value="MFF4779240.1"/>
    <property type="molecule type" value="Genomic_DNA"/>
</dbReference>
<feature type="region of interest" description="Disordered" evidence="12">
    <location>
        <begin position="263"/>
        <end position="288"/>
    </location>
</feature>
<feature type="domain" description="ABC transmembrane type-1" evidence="14">
    <location>
        <begin position="66"/>
        <end position="255"/>
    </location>
</feature>
<dbReference type="InterPro" id="IPR017871">
    <property type="entry name" value="ABC_transporter-like_CS"/>
</dbReference>
<reference evidence="15 16" key="1">
    <citation type="submission" date="2024-10" db="EMBL/GenBank/DDBJ databases">
        <title>The Natural Products Discovery Center: Release of the First 8490 Sequenced Strains for Exploring Actinobacteria Biosynthetic Diversity.</title>
        <authorList>
            <person name="Kalkreuter E."/>
            <person name="Kautsar S.A."/>
            <person name="Yang D."/>
            <person name="Bader C.D."/>
            <person name="Teijaro C.N."/>
            <person name="Fluegel L."/>
            <person name="Davis C.M."/>
            <person name="Simpson J.R."/>
            <person name="Lauterbach L."/>
            <person name="Steele A.D."/>
            <person name="Gui C."/>
            <person name="Meng S."/>
            <person name="Li G."/>
            <person name="Viehrig K."/>
            <person name="Ye F."/>
            <person name="Su P."/>
            <person name="Kiefer A.F."/>
            <person name="Nichols A."/>
            <person name="Cepeda A.J."/>
            <person name="Yan W."/>
            <person name="Fan B."/>
            <person name="Jiang Y."/>
            <person name="Adhikari A."/>
            <person name="Zheng C.-J."/>
            <person name="Schuster L."/>
            <person name="Cowan T.M."/>
            <person name="Smanski M.J."/>
            <person name="Chevrette M.G."/>
            <person name="De Carvalho L.P.S."/>
            <person name="Shen B."/>
        </authorList>
    </citation>
    <scope>NUCLEOTIDE SEQUENCE [LARGE SCALE GENOMIC DNA]</scope>
    <source>
        <strain evidence="15 16">NPDC001281</strain>
    </source>
</reference>
<keyword evidence="4 11" id="KW-0813">Transport</keyword>
<dbReference type="Gene3D" id="3.40.50.300">
    <property type="entry name" value="P-loop containing nucleotide triphosphate hydrolases"/>
    <property type="match status" value="1"/>
</dbReference>
<feature type="transmembrane region" description="Helical" evidence="11">
    <location>
        <begin position="191"/>
        <end position="213"/>
    </location>
</feature>
<dbReference type="CDD" id="cd06261">
    <property type="entry name" value="TM_PBP2"/>
    <property type="match status" value="1"/>
</dbReference>
<dbReference type="SUPFAM" id="SSF161098">
    <property type="entry name" value="MetI-like"/>
    <property type="match status" value="1"/>
</dbReference>
<dbReference type="InterPro" id="IPR050388">
    <property type="entry name" value="ABC_Ni/Peptide_Import"/>
</dbReference>
<evidence type="ECO:0000313" key="15">
    <source>
        <dbReference type="EMBL" id="MFF4779240.1"/>
    </source>
</evidence>
<feature type="compositionally biased region" description="Low complexity" evidence="12">
    <location>
        <begin position="273"/>
        <end position="284"/>
    </location>
</feature>
<evidence type="ECO:0000256" key="12">
    <source>
        <dbReference type="SAM" id="MobiDB-lite"/>
    </source>
</evidence>
<name>A0ABW6VIP7_MICFU</name>
<feature type="transmembrane region" description="Helical" evidence="11">
    <location>
        <begin position="233"/>
        <end position="254"/>
    </location>
</feature>
<dbReference type="Proteomes" id="UP001602119">
    <property type="component" value="Unassembled WGS sequence"/>
</dbReference>
<evidence type="ECO:0000256" key="8">
    <source>
        <dbReference type="ARBA" id="ARBA00022840"/>
    </source>
</evidence>
<evidence type="ECO:0000256" key="7">
    <source>
        <dbReference type="ARBA" id="ARBA00022741"/>
    </source>
</evidence>
<dbReference type="PANTHER" id="PTHR43297">
    <property type="entry name" value="OLIGOPEPTIDE TRANSPORT ATP-BINDING PROTEIN APPD"/>
    <property type="match status" value="1"/>
</dbReference>
<organism evidence="15 16">
    <name type="scientific">Microtetraspora fusca</name>
    <dbReference type="NCBI Taxonomy" id="1997"/>
    <lineage>
        <taxon>Bacteria</taxon>
        <taxon>Bacillati</taxon>
        <taxon>Actinomycetota</taxon>
        <taxon>Actinomycetes</taxon>
        <taxon>Streptosporangiales</taxon>
        <taxon>Streptosporangiaceae</taxon>
        <taxon>Microtetraspora</taxon>
    </lineage>
</organism>
<dbReference type="Pfam" id="PF08352">
    <property type="entry name" value="oligo_HPY"/>
    <property type="match status" value="1"/>
</dbReference>
<keyword evidence="9 11" id="KW-1133">Transmembrane helix</keyword>
<dbReference type="SUPFAM" id="SSF52540">
    <property type="entry name" value="P-loop containing nucleoside triphosphate hydrolases"/>
    <property type="match status" value="1"/>
</dbReference>
<evidence type="ECO:0000256" key="2">
    <source>
        <dbReference type="ARBA" id="ARBA00004202"/>
    </source>
</evidence>
<keyword evidence="16" id="KW-1185">Reference proteome</keyword>
<evidence type="ECO:0000259" key="13">
    <source>
        <dbReference type="PROSITE" id="PS50893"/>
    </source>
</evidence>
<dbReference type="InterPro" id="IPR003439">
    <property type="entry name" value="ABC_transporter-like_ATP-bd"/>
</dbReference>
<dbReference type="Gene3D" id="1.10.3720.10">
    <property type="entry name" value="MetI-like"/>
    <property type="match status" value="1"/>
</dbReference>
<comment type="subcellular location">
    <subcellularLocation>
        <location evidence="11">Cell membrane</location>
        <topology evidence="11">Multi-pass membrane protein</topology>
    </subcellularLocation>
    <subcellularLocation>
        <location evidence="2">Cell membrane</location>
        <topology evidence="2">Peripheral membrane protein</topology>
    </subcellularLocation>
    <subcellularLocation>
        <location evidence="1">Membrane</location>
        <topology evidence="1">Multi-pass membrane protein</topology>
    </subcellularLocation>
</comment>
<dbReference type="Pfam" id="PF00005">
    <property type="entry name" value="ABC_tran"/>
    <property type="match status" value="1"/>
</dbReference>
<dbReference type="InterPro" id="IPR027417">
    <property type="entry name" value="P-loop_NTPase"/>
</dbReference>
<dbReference type="PROSITE" id="PS00211">
    <property type="entry name" value="ABC_TRANSPORTER_1"/>
    <property type="match status" value="1"/>
</dbReference>
<evidence type="ECO:0000256" key="10">
    <source>
        <dbReference type="ARBA" id="ARBA00023136"/>
    </source>
</evidence>
<sequence>MRRLELLIPAAVLTLVVLAVLFAPLLAPHQPLEQNLDDVLGSPSAQHWFGTDSLGRDILSRMLYGGRVSLSSAAIALAVFVALGVPLGLWAGFTSGPADRTITWLADLLLALPTVIILLVVLAVFKDNEVVTMVALGVTGSTSMIRVVRGATKAVRGQVFVVSAEGAGLNQWHILRRHVLPHVRGPITVQATFFAATAVLVETSLGFLGLGVQAPRPTWGNLVGESIQQIQPAPWFLLITGGVVALVALCVGLVGDAIRDMTATEPDLPSPSRPARARPGTASTSPSSGVLALENVTVCHGGVTPLVTDVSFALRAGEVVGLVGESGCGKSMTARAALGLLPDGVELVSGVVRVDGADVAVLSSAARRRLLGRLIGYVPQDPVPSLDPSFTVGSQLAEVVATEPGLSRAEVRERCADLLRRVRVPDVPRVLASYPHQISGGMAQRVNIALAMALRPRILIADEPTTALDVTVQAEILDLLRTLAAEQDLAVLLVTHDWGVVADLCERAVVMYAGEVVEISPVATLFARPSHPYTRALLRADLRGSTPFSQLPTIPGVVPAAGAWAYGCRFADRCVLAADECRAGPVPLRSTPDGVARCVRSDELQKAGVR</sequence>
<comment type="caution">
    <text evidence="15">The sequence shown here is derived from an EMBL/GenBank/DDBJ whole genome shotgun (WGS) entry which is preliminary data.</text>
</comment>
<dbReference type="SMART" id="SM00382">
    <property type="entry name" value="AAA"/>
    <property type="match status" value="1"/>
</dbReference>
<comment type="similarity">
    <text evidence="11">Belongs to the binding-protein-dependent transport system permease family.</text>
</comment>
<evidence type="ECO:0000313" key="16">
    <source>
        <dbReference type="Proteomes" id="UP001602119"/>
    </source>
</evidence>
<evidence type="ECO:0000259" key="14">
    <source>
        <dbReference type="PROSITE" id="PS50928"/>
    </source>
</evidence>
<dbReference type="NCBIfam" id="TIGR01727">
    <property type="entry name" value="oligo_HPY"/>
    <property type="match status" value="1"/>
</dbReference>
<evidence type="ECO:0000256" key="5">
    <source>
        <dbReference type="ARBA" id="ARBA00022475"/>
    </source>
</evidence>
<accession>A0ABW6VIP7</accession>
<proteinExistence type="inferred from homology"/>
<feature type="domain" description="ABC transporter" evidence="13">
    <location>
        <begin position="291"/>
        <end position="538"/>
    </location>
</feature>
<evidence type="ECO:0000256" key="4">
    <source>
        <dbReference type="ARBA" id="ARBA00022448"/>
    </source>
</evidence>
<feature type="transmembrane region" description="Helical" evidence="11">
    <location>
        <begin position="104"/>
        <end position="124"/>
    </location>
</feature>